<organism evidence="3 4">
    <name type="scientific">Psychroserpens algicola</name>
    <dbReference type="NCBI Taxonomy" id="1719034"/>
    <lineage>
        <taxon>Bacteria</taxon>
        <taxon>Pseudomonadati</taxon>
        <taxon>Bacteroidota</taxon>
        <taxon>Flavobacteriia</taxon>
        <taxon>Flavobacteriales</taxon>
        <taxon>Flavobacteriaceae</taxon>
        <taxon>Psychroserpens</taxon>
    </lineage>
</organism>
<keyword evidence="1" id="KW-0472">Membrane</keyword>
<dbReference type="RefSeq" id="WP_248413461.1">
    <property type="nucleotide sequence ID" value="NZ_JALPQF010000013.1"/>
</dbReference>
<evidence type="ECO:0000313" key="3">
    <source>
        <dbReference type="EMBL" id="MCK8481593.1"/>
    </source>
</evidence>
<dbReference type="InterPro" id="IPR045584">
    <property type="entry name" value="Pilin-like"/>
</dbReference>
<comment type="caution">
    <text evidence="3">The sequence shown here is derived from an EMBL/GenBank/DDBJ whole genome shotgun (WGS) entry which is preliminary data.</text>
</comment>
<gene>
    <name evidence="3" type="ORF">MUY34_13260</name>
</gene>
<feature type="transmembrane region" description="Helical" evidence="1">
    <location>
        <begin position="49"/>
        <end position="69"/>
    </location>
</feature>
<feature type="domain" description="Type II secretion system protein GspG C-terminal" evidence="2">
    <location>
        <begin position="111"/>
        <end position="151"/>
    </location>
</feature>
<dbReference type="SUPFAM" id="SSF54523">
    <property type="entry name" value="Pili subunits"/>
    <property type="match status" value="1"/>
</dbReference>
<keyword evidence="4" id="KW-1185">Reference proteome</keyword>
<name>A0ABT0HB60_9FLAO</name>
<sequence>MNGFFAELLAEILLIYLDIKFWFKKRKQRRYEKANHLPQKSMLYPSDKIGITLFVIGLSIAILFGLFIYPSIKISRTEDKLVEIANLLEKEKRDIGVYPLVLETIIRNNPLRKDITKDAWGQEFRYQLSEDSTAYLLFSVGKDRTPKTKDDIVLTDKTTSK</sequence>
<dbReference type="Gene3D" id="3.30.700.10">
    <property type="entry name" value="Glycoprotein, Type 4 Pilin"/>
    <property type="match status" value="1"/>
</dbReference>
<accession>A0ABT0HB60</accession>
<protein>
    <submittedName>
        <fullName evidence="3">Type II secretion system protein GspG</fullName>
    </submittedName>
</protein>
<dbReference type="Pfam" id="PF08334">
    <property type="entry name" value="T2SSG"/>
    <property type="match status" value="1"/>
</dbReference>
<keyword evidence="1" id="KW-0812">Transmembrane</keyword>
<dbReference type="InterPro" id="IPR013545">
    <property type="entry name" value="T2SS_protein-GspG_C"/>
</dbReference>
<proteinExistence type="predicted"/>
<feature type="transmembrane region" description="Helical" evidence="1">
    <location>
        <begin position="6"/>
        <end position="23"/>
    </location>
</feature>
<dbReference type="EMBL" id="JALPQF010000013">
    <property type="protein sequence ID" value="MCK8481593.1"/>
    <property type="molecule type" value="Genomic_DNA"/>
</dbReference>
<evidence type="ECO:0000313" key="4">
    <source>
        <dbReference type="Proteomes" id="UP001203687"/>
    </source>
</evidence>
<evidence type="ECO:0000259" key="2">
    <source>
        <dbReference type="Pfam" id="PF08334"/>
    </source>
</evidence>
<keyword evidence="1" id="KW-1133">Transmembrane helix</keyword>
<reference evidence="3" key="1">
    <citation type="submission" date="2022-04" db="EMBL/GenBank/DDBJ databases">
        <authorList>
            <person name="Ren T."/>
        </authorList>
    </citation>
    <scope>NUCLEOTIDE SEQUENCE</scope>
    <source>
        <strain evidence="3">F63249</strain>
    </source>
</reference>
<evidence type="ECO:0000256" key="1">
    <source>
        <dbReference type="SAM" id="Phobius"/>
    </source>
</evidence>
<dbReference type="Proteomes" id="UP001203687">
    <property type="component" value="Unassembled WGS sequence"/>
</dbReference>